<proteinExistence type="predicted"/>
<protein>
    <submittedName>
        <fullName evidence="1">Uncharacterized protein</fullName>
    </submittedName>
</protein>
<keyword evidence="2" id="KW-1185">Reference proteome</keyword>
<dbReference type="EMBL" id="ONZG01000015">
    <property type="protein sequence ID" value="SPJ30969.1"/>
    <property type="molecule type" value="Genomic_DNA"/>
</dbReference>
<name>A0A2R8CF00_9RHOB</name>
<evidence type="ECO:0000313" key="1">
    <source>
        <dbReference type="EMBL" id="SPJ30969.1"/>
    </source>
</evidence>
<sequence length="72" mass="7795">MIIMSALGCKRTCSAEETKRDPTAKISFKFTCVLSEGGFLVPFDIKGKILFLKTQAKLESSLSSSSKDFGLG</sequence>
<dbReference type="Proteomes" id="UP000244898">
    <property type="component" value="Unassembled WGS sequence"/>
</dbReference>
<organism evidence="1 2">
    <name type="scientific">Falsiruegeria mediterranea M17</name>
    <dbReference type="NCBI Taxonomy" id="1200281"/>
    <lineage>
        <taxon>Bacteria</taxon>
        <taxon>Pseudomonadati</taxon>
        <taxon>Pseudomonadota</taxon>
        <taxon>Alphaproteobacteria</taxon>
        <taxon>Rhodobacterales</taxon>
        <taxon>Roseobacteraceae</taxon>
        <taxon>Falsiruegeria</taxon>
    </lineage>
</organism>
<evidence type="ECO:0000313" key="2">
    <source>
        <dbReference type="Proteomes" id="UP000244898"/>
    </source>
</evidence>
<dbReference type="AlphaFoldDB" id="A0A2R8CF00"/>
<accession>A0A2R8CF00</accession>
<gene>
    <name evidence="1" type="ORF">TRM7615_04506</name>
</gene>
<reference evidence="2" key="1">
    <citation type="submission" date="2018-03" db="EMBL/GenBank/DDBJ databases">
        <authorList>
            <person name="Rodrigo-Torres L."/>
            <person name="Arahal R. D."/>
            <person name="Lucena T."/>
        </authorList>
    </citation>
    <scope>NUCLEOTIDE SEQUENCE [LARGE SCALE GENOMIC DNA]</scope>
    <source>
        <strain evidence="2">CECT 7615</strain>
    </source>
</reference>